<gene>
    <name evidence="1" type="ORF">SAMN04489710_10967</name>
</gene>
<protein>
    <submittedName>
        <fullName evidence="1">YD repeat-containing protein</fullName>
    </submittedName>
</protein>
<dbReference type="InterPro" id="IPR006530">
    <property type="entry name" value="YD"/>
</dbReference>
<reference evidence="2" key="1">
    <citation type="submission" date="2016-10" db="EMBL/GenBank/DDBJ databases">
        <authorList>
            <person name="Varghese N."/>
            <person name="Submissions S."/>
        </authorList>
    </citation>
    <scope>NUCLEOTIDE SEQUENCE [LARGE SCALE GENOMIC DNA]</scope>
    <source>
        <strain evidence="2">DSM 7481</strain>
    </source>
</reference>
<dbReference type="STRING" id="32040.SAMN04489710_10967"/>
<sequence length="227" mass="24648">MNGNQEATRYRYDRAGNVVLSGQETVKDTGADAGASGGPAAPLAYQMRYRYDALGRKVGQSDAAGMNQAWTYDAFGRLIGRTESKTGGGTVDSTYTYDRAGGLVHEGNGAGKNIDYRYDGAGQLIEIRDNALGQTTSYSYDLAGNRVAEKLAQKTLLSSGVLDNVVYQDNHLVYDAQHRLRAVFDGRADVRIAYDLAGNRSQVTTHVINTIRQDPNAQPLSTGRQER</sequence>
<keyword evidence="2" id="KW-1185">Reference proteome</keyword>
<dbReference type="Pfam" id="PF05593">
    <property type="entry name" value="RHS_repeat"/>
    <property type="match status" value="2"/>
</dbReference>
<dbReference type="EMBL" id="FOMQ01000009">
    <property type="protein sequence ID" value="SFD93253.1"/>
    <property type="molecule type" value="Genomic_DNA"/>
</dbReference>
<evidence type="ECO:0000313" key="2">
    <source>
        <dbReference type="Proteomes" id="UP000199517"/>
    </source>
</evidence>
<dbReference type="Proteomes" id="UP000199517">
    <property type="component" value="Unassembled WGS sequence"/>
</dbReference>
<dbReference type="NCBIfam" id="TIGR01643">
    <property type="entry name" value="YD_repeat_2x"/>
    <property type="match status" value="3"/>
</dbReference>
<accession>A0A1I1WII6</accession>
<dbReference type="RefSeq" id="WP_175526033.1">
    <property type="nucleotide sequence ID" value="NZ_FOMQ01000009.1"/>
</dbReference>
<dbReference type="Gene3D" id="2.180.10.10">
    <property type="entry name" value="RHS repeat-associated core"/>
    <property type="match status" value="1"/>
</dbReference>
<dbReference type="AlphaFoldDB" id="A0A1I1WII6"/>
<evidence type="ECO:0000313" key="1">
    <source>
        <dbReference type="EMBL" id="SFD93253.1"/>
    </source>
</evidence>
<proteinExistence type="predicted"/>
<organism evidence="1 2">
    <name type="scientific">Paracidovorax konjaci</name>
    <dbReference type="NCBI Taxonomy" id="32040"/>
    <lineage>
        <taxon>Bacteria</taxon>
        <taxon>Pseudomonadati</taxon>
        <taxon>Pseudomonadota</taxon>
        <taxon>Betaproteobacteria</taxon>
        <taxon>Burkholderiales</taxon>
        <taxon>Comamonadaceae</taxon>
        <taxon>Paracidovorax</taxon>
    </lineage>
</organism>
<dbReference type="InterPro" id="IPR050708">
    <property type="entry name" value="T6SS_VgrG/RHS"/>
</dbReference>
<dbReference type="PANTHER" id="PTHR32305:SF15">
    <property type="entry name" value="PROTEIN RHSA-RELATED"/>
    <property type="match status" value="1"/>
</dbReference>
<name>A0A1I1WII6_9BURK</name>
<dbReference type="PANTHER" id="PTHR32305">
    <property type="match status" value="1"/>
</dbReference>
<dbReference type="InterPro" id="IPR031325">
    <property type="entry name" value="RHS_repeat"/>
</dbReference>